<dbReference type="Pfam" id="PF05171">
    <property type="entry name" value="HemS"/>
    <property type="match status" value="2"/>
</dbReference>
<evidence type="ECO:0000259" key="1">
    <source>
        <dbReference type="Pfam" id="PF05171"/>
    </source>
</evidence>
<name>A0ABT5DAJ8_9BACT</name>
<proteinExistence type="predicted"/>
<dbReference type="InterPro" id="IPR007845">
    <property type="entry name" value="HemS/ChuX_dom"/>
</dbReference>
<dbReference type="SUPFAM" id="SSF144064">
    <property type="entry name" value="Heme iron utilization protein-like"/>
    <property type="match status" value="1"/>
</dbReference>
<dbReference type="CDD" id="cd16830">
    <property type="entry name" value="HemS-like_N"/>
    <property type="match status" value="1"/>
</dbReference>
<organism evidence="2 3">
    <name type="scientific">Stigmatella ashevillensis</name>
    <dbReference type="NCBI Taxonomy" id="2995309"/>
    <lineage>
        <taxon>Bacteria</taxon>
        <taxon>Pseudomonadati</taxon>
        <taxon>Myxococcota</taxon>
        <taxon>Myxococcia</taxon>
        <taxon>Myxococcales</taxon>
        <taxon>Cystobacterineae</taxon>
        <taxon>Archangiaceae</taxon>
        <taxon>Stigmatella</taxon>
    </lineage>
</organism>
<keyword evidence="3" id="KW-1185">Reference proteome</keyword>
<dbReference type="CDD" id="cd16831">
    <property type="entry name" value="HemS-like_C"/>
    <property type="match status" value="1"/>
</dbReference>
<dbReference type="InterPro" id="IPR053733">
    <property type="entry name" value="Heme_Transport_Util_sf"/>
</dbReference>
<feature type="domain" description="Haemin-degrading HemS/ChuX" evidence="1">
    <location>
        <begin position="220"/>
        <end position="351"/>
    </location>
</feature>
<dbReference type="Gene3D" id="3.40.1570.10">
    <property type="entry name" value="HemS/ChuS/ChuX like domains"/>
    <property type="match status" value="2"/>
</dbReference>
<dbReference type="EMBL" id="JAQNDM010000002">
    <property type="protein sequence ID" value="MDC0710695.1"/>
    <property type="molecule type" value="Genomic_DNA"/>
</dbReference>
<gene>
    <name evidence="2" type="ORF">POL68_19620</name>
</gene>
<reference evidence="2 3" key="1">
    <citation type="submission" date="2022-11" db="EMBL/GenBank/DDBJ databases">
        <title>Minimal conservation of predation-associated metabolite biosynthetic gene clusters underscores biosynthetic potential of Myxococcota including descriptions for ten novel species: Archangium lansinium sp. nov., Myxococcus landrumus sp. nov., Nannocystis bai.</title>
        <authorList>
            <person name="Ahearne A."/>
            <person name="Stevens C."/>
            <person name="Dowd S."/>
        </authorList>
    </citation>
    <scope>NUCLEOTIDE SEQUENCE [LARGE SCALE GENOMIC DNA]</scope>
    <source>
        <strain evidence="2 3">NCWAL01</strain>
    </source>
</reference>
<protein>
    <submittedName>
        <fullName evidence="2">Hemin-degrading factor</fullName>
    </submittedName>
</protein>
<accession>A0ABT5DAJ8</accession>
<sequence length="362" mass="39900">MSPSPDVQKPSESLPLRQRWLALREAQPRTRARDAAEQLGVSEAELVASGLGEDTSRLELRLEKLLPQLESLGPVMALTRNTSAVHEKRGVYRSFEGSGSRVMFLGEDIDLRLFLSRWHFGFAVRDASSGSLRRSLQFFDEAGTAIHKVHLEDGSNVDAFDQLVKDFAHPDMSPHLTVVPTTPPAAPRPDSDVDVDGLRDAWRSLKDTHEFFGMLRKFEVTRHQSLRLGGPELATAVAPDVLTRVLEKAAAAELPIMIFVGNPGAIQIHTGPVRTVRPAGPWMNVMDPAFNLHVRADHITSGWVVRKPTVDGVVTSVELFDATGENIALLFGKRKPGQPEDPAWRALAEELARTMPAPEVRS</sequence>
<dbReference type="Proteomes" id="UP001221838">
    <property type="component" value="Unassembled WGS sequence"/>
</dbReference>
<evidence type="ECO:0000313" key="2">
    <source>
        <dbReference type="EMBL" id="MDC0710695.1"/>
    </source>
</evidence>
<evidence type="ECO:0000313" key="3">
    <source>
        <dbReference type="Proteomes" id="UP001221838"/>
    </source>
</evidence>
<feature type="domain" description="Haemin-degrading HemS/ChuX" evidence="1">
    <location>
        <begin position="40"/>
        <end position="167"/>
    </location>
</feature>
<dbReference type="RefSeq" id="WP_272140379.1">
    <property type="nucleotide sequence ID" value="NZ_JAQNDM010000002.1"/>
</dbReference>
<comment type="caution">
    <text evidence="2">The sequence shown here is derived from an EMBL/GenBank/DDBJ whole genome shotgun (WGS) entry which is preliminary data.</text>
</comment>